<feature type="region of interest" description="Disordered" evidence="1">
    <location>
        <begin position="555"/>
        <end position="608"/>
    </location>
</feature>
<feature type="region of interest" description="Disordered" evidence="1">
    <location>
        <begin position="372"/>
        <end position="408"/>
    </location>
</feature>
<reference evidence="2" key="2">
    <citation type="submission" date="2023-05" db="EMBL/GenBank/DDBJ databases">
        <authorList>
            <consortium name="Lawrence Berkeley National Laboratory"/>
            <person name="Steindorff A."/>
            <person name="Hensen N."/>
            <person name="Bonometti L."/>
            <person name="Westerberg I."/>
            <person name="Brannstrom I.O."/>
            <person name="Guillou S."/>
            <person name="Cros-Aarteil S."/>
            <person name="Calhoun S."/>
            <person name="Haridas S."/>
            <person name="Kuo A."/>
            <person name="Mondo S."/>
            <person name="Pangilinan J."/>
            <person name="Riley R."/>
            <person name="Labutti K."/>
            <person name="Andreopoulos B."/>
            <person name="Lipzen A."/>
            <person name="Chen C."/>
            <person name="Yanf M."/>
            <person name="Daum C."/>
            <person name="Ng V."/>
            <person name="Clum A."/>
            <person name="Ohm R."/>
            <person name="Martin F."/>
            <person name="Silar P."/>
            <person name="Natvig D."/>
            <person name="Lalanne C."/>
            <person name="Gautier V."/>
            <person name="Ament-Velasquez S.L."/>
            <person name="Kruys A."/>
            <person name="Hutchinson M.I."/>
            <person name="Powell A.J."/>
            <person name="Barry K."/>
            <person name="Miller A.N."/>
            <person name="Grigoriev I.V."/>
            <person name="Debuchy R."/>
            <person name="Gladieux P."/>
            <person name="Thoren M.H."/>
            <person name="Johannesson H."/>
        </authorList>
    </citation>
    <scope>NUCLEOTIDE SEQUENCE</scope>
    <source>
        <strain evidence="2">CBS 532.94</strain>
    </source>
</reference>
<feature type="compositionally biased region" description="Basic and acidic residues" evidence="1">
    <location>
        <begin position="43"/>
        <end position="52"/>
    </location>
</feature>
<feature type="compositionally biased region" description="Polar residues" evidence="1">
    <location>
        <begin position="53"/>
        <end position="80"/>
    </location>
</feature>
<feature type="region of interest" description="Disordered" evidence="1">
    <location>
        <begin position="431"/>
        <end position="453"/>
    </location>
</feature>
<accession>A0AAN7CFI6</accession>
<evidence type="ECO:0000313" key="3">
    <source>
        <dbReference type="Proteomes" id="UP001303760"/>
    </source>
</evidence>
<dbReference type="CDD" id="cd22265">
    <property type="entry name" value="UDM1_RNF168"/>
    <property type="match status" value="1"/>
</dbReference>
<feature type="compositionally biased region" description="Polar residues" evidence="1">
    <location>
        <begin position="1076"/>
        <end position="1099"/>
    </location>
</feature>
<dbReference type="EMBL" id="MU860028">
    <property type="protein sequence ID" value="KAK4241065.1"/>
    <property type="molecule type" value="Genomic_DNA"/>
</dbReference>
<feature type="region of interest" description="Disordered" evidence="1">
    <location>
        <begin position="1049"/>
        <end position="1120"/>
    </location>
</feature>
<evidence type="ECO:0000256" key="1">
    <source>
        <dbReference type="SAM" id="MobiDB-lite"/>
    </source>
</evidence>
<dbReference type="Proteomes" id="UP001303760">
    <property type="component" value="Unassembled WGS sequence"/>
</dbReference>
<feature type="compositionally biased region" description="Basic residues" evidence="1">
    <location>
        <begin position="1064"/>
        <end position="1073"/>
    </location>
</feature>
<gene>
    <name evidence="2" type="ORF">C8A03DRAFT_41466</name>
</gene>
<feature type="compositionally biased region" description="Polar residues" evidence="1">
    <location>
        <begin position="984"/>
        <end position="1013"/>
    </location>
</feature>
<evidence type="ECO:0000313" key="2">
    <source>
        <dbReference type="EMBL" id="KAK4241065.1"/>
    </source>
</evidence>
<dbReference type="AlphaFoldDB" id="A0AAN7CFI6"/>
<feature type="region of interest" description="Disordered" evidence="1">
    <location>
        <begin position="939"/>
        <end position="1029"/>
    </location>
</feature>
<name>A0AAN7CFI6_9PEZI</name>
<comment type="caution">
    <text evidence="2">The sequence shown here is derived from an EMBL/GenBank/DDBJ whole genome shotgun (WGS) entry which is preliminary data.</text>
</comment>
<feature type="compositionally biased region" description="Basic residues" evidence="1">
    <location>
        <begin position="578"/>
        <end position="591"/>
    </location>
</feature>
<organism evidence="2 3">
    <name type="scientific">Achaetomium macrosporum</name>
    <dbReference type="NCBI Taxonomy" id="79813"/>
    <lineage>
        <taxon>Eukaryota</taxon>
        <taxon>Fungi</taxon>
        <taxon>Dikarya</taxon>
        <taxon>Ascomycota</taxon>
        <taxon>Pezizomycotina</taxon>
        <taxon>Sordariomycetes</taxon>
        <taxon>Sordariomycetidae</taxon>
        <taxon>Sordariales</taxon>
        <taxon>Chaetomiaceae</taxon>
        <taxon>Achaetomium</taxon>
    </lineage>
</organism>
<proteinExistence type="predicted"/>
<keyword evidence="3" id="KW-1185">Reference proteome</keyword>
<sequence>MSCAASPAAGGNFAANERSGTAHVATAAYPTPSPQDDFEIEVSDARAIDLIRSESQNNNGTPSNVSTGNSALPSSTSSGDFTGLADGAAPAADFNNSIVFGAELQRALFVNGEAAADPQLPASNTTSNPMANETQGTEAAPIAGEEDITVPVTPERPPATPPRLVNLPITGPPVAPPEFEVGGPANHNPLPPKPDTPLADQLRSDFMDRYGKYRQILHEYKLAYRAWAVFTSKADNKTKDDYDTEAEKLKTTAVNAQVAWVKYHHSFEKWKAENPAVKLIIDNIDEEMKAVSTAQRAKEERIQFIKDMQDKSKDEQRKMLSRLDNWQYLMKTARDREVYRGRVETQTKVQAMIEAQRQALIDEQNRIAAEEARKKAEAEAEERRKQAEAEAEAKRKKAEEERLKTDAEYAAKVQEEEEQRLMFETLLASMQEQTQQETGPDNCNNVQDPQTGSGNNFEQQFQGDFGSQFGFDAQYNEPLDFETLFAQQEAEMQAASQNGVDFTSQPGFDIDAPFPELPSFEDQIDQLLNARAQEFFSANVRVQAQLPSLHETMSANADSAVNQSQSIDDPIPAETPTGRKKAQPGKRKTAVKAKPGNGTASQSIQPQMPTQTQQQFAAQLEMTQMPVPSFGLEQVMASDPFVSTGPKQGTSNNGQGVFHTNLLSAAQMPSELANVPVQQTAQQLSSYSAFVNLGSNTPPQLSLSALMSSASAHASGQLTATPSSDNKRKASAAASMESPTKRRQSVNQQVAVVAVTQSTPQPPLPTGSLQILDTPVQNFQTPVNTAFHFGISPPSGGDMPFGTAMFGTAAKAGIVTVIRRLISEARRRGTILGQMLADGLQADFTDGQTGSRIKQVTKSCMVAVNATNPEDDNHAFNGGASKALLEIMQEMEHHGTVFGKGLLAGPLSGLFNEVAESYTSPPRFGGNSTQLAQPVIQATSASAPHAPTHVSQQPNVGNTSIPTGSPQVPGYPLLSASPVPSHAGVQQQNGHGSPATATQAHHRMPSNNSSSSMEGHPTSAAAMNGPAPPSYQELLQQLQQIQQQRDQQLQEIQQLKQQQTKKTPAPRKPRARKSSVAVSTPATDTAARNTPSPTQDSVTGSPGNAAPASNNNNTAGQSAPGQYVPRIAYHFSDRTFYMQKIGAGTVAAQTALRQFLSDAQAMGPLVVPPSFVLKLWLTMEQNLENLRRVLMGQSEVFF</sequence>
<feature type="compositionally biased region" description="Low complexity" evidence="1">
    <location>
        <begin position="1049"/>
        <end position="1058"/>
    </location>
</feature>
<feature type="region of interest" description="Disordered" evidence="1">
    <location>
        <begin position="716"/>
        <end position="748"/>
    </location>
</feature>
<feature type="compositionally biased region" description="Low complexity" evidence="1">
    <location>
        <begin position="1"/>
        <end position="16"/>
    </location>
</feature>
<protein>
    <submittedName>
        <fullName evidence="2">Uncharacterized protein</fullName>
    </submittedName>
</protein>
<dbReference type="CDD" id="cd06503">
    <property type="entry name" value="ATP-synt_Fo_b"/>
    <property type="match status" value="1"/>
</dbReference>
<feature type="compositionally biased region" description="Polar residues" evidence="1">
    <location>
        <begin position="555"/>
        <end position="567"/>
    </location>
</feature>
<reference evidence="2" key="1">
    <citation type="journal article" date="2023" name="Mol. Phylogenet. Evol.">
        <title>Genome-scale phylogeny and comparative genomics of the fungal order Sordariales.</title>
        <authorList>
            <person name="Hensen N."/>
            <person name="Bonometti L."/>
            <person name="Westerberg I."/>
            <person name="Brannstrom I.O."/>
            <person name="Guillou S."/>
            <person name="Cros-Aarteil S."/>
            <person name="Calhoun S."/>
            <person name="Haridas S."/>
            <person name="Kuo A."/>
            <person name="Mondo S."/>
            <person name="Pangilinan J."/>
            <person name="Riley R."/>
            <person name="LaButti K."/>
            <person name="Andreopoulos B."/>
            <person name="Lipzen A."/>
            <person name="Chen C."/>
            <person name="Yan M."/>
            <person name="Daum C."/>
            <person name="Ng V."/>
            <person name="Clum A."/>
            <person name="Steindorff A."/>
            <person name="Ohm R.A."/>
            <person name="Martin F."/>
            <person name="Silar P."/>
            <person name="Natvig D.O."/>
            <person name="Lalanne C."/>
            <person name="Gautier V."/>
            <person name="Ament-Velasquez S.L."/>
            <person name="Kruys A."/>
            <person name="Hutchinson M.I."/>
            <person name="Powell A.J."/>
            <person name="Barry K."/>
            <person name="Miller A.N."/>
            <person name="Grigoriev I.V."/>
            <person name="Debuchy R."/>
            <person name="Gladieux P."/>
            <person name="Hiltunen Thoren M."/>
            <person name="Johannesson H."/>
        </authorList>
    </citation>
    <scope>NUCLEOTIDE SEQUENCE</scope>
    <source>
        <strain evidence="2">CBS 532.94</strain>
    </source>
</reference>
<feature type="compositionally biased region" description="Polar residues" evidence="1">
    <location>
        <begin position="949"/>
        <end position="966"/>
    </location>
</feature>
<feature type="compositionally biased region" description="Low complexity" evidence="1">
    <location>
        <begin position="1100"/>
        <end position="1113"/>
    </location>
</feature>
<feature type="region of interest" description="Disordered" evidence="1">
    <location>
        <begin position="1"/>
        <end position="85"/>
    </location>
</feature>